<dbReference type="Pfam" id="PF04392">
    <property type="entry name" value="ABC_sub_bind"/>
    <property type="match status" value="1"/>
</dbReference>
<dbReference type="RefSeq" id="WP_115356511.1">
    <property type="nucleotide sequence ID" value="NZ_LR134265.1"/>
</dbReference>
<dbReference type="AlphaFoldDB" id="A0AB38VJA4"/>
<organism evidence="1 2">
    <name type="scientific">Streptococcus agalactiae</name>
    <dbReference type="NCBI Taxonomy" id="1311"/>
    <lineage>
        <taxon>Bacteria</taxon>
        <taxon>Bacillati</taxon>
        <taxon>Bacillota</taxon>
        <taxon>Bacilli</taxon>
        <taxon>Lactobacillales</taxon>
        <taxon>Streptococcaceae</taxon>
        <taxon>Streptococcus</taxon>
    </lineage>
</organism>
<protein>
    <submittedName>
        <fullName evidence="1">ABC transporter substrate-binding protein</fullName>
    </submittedName>
</protein>
<accession>A0AB38VJA4</accession>
<dbReference type="PANTHER" id="PTHR35271">
    <property type="entry name" value="ABC TRANSPORTER, SUBSTRATE-BINDING LIPOPROTEIN-RELATED"/>
    <property type="match status" value="1"/>
</dbReference>
<gene>
    <name evidence="1" type="ORF">NCTC8184_00580</name>
</gene>
<dbReference type="EMBL" id="LR134265">
    <property type="protein sequence ID" value="VED64607.1"/>
    <property type="molecule type" value="Genomic_DNA"/>
</dbReference>
<dbReference type="CDD" id="cd06325">
    <property type="entry name" value="PBP1_ABC_unchar_transporter"/>
    <property type="match status" value="1"/>
</dbReference>
<dbReference type="SUPFAM" id="SSF53822">
    <property type="entry name" value="Periplasmic binding protein-like I"/>
    <property type="match status" value="1"/>
</dbReference>
<dbReference type="InterPro" id="IPR028082">
    <property type="entry name" value="Peripla_BP_I"/>
</dbReference>
<dbReference type="Gene3D" id="3.40.50.2300">
    <property type="match status" value="2"/>
</dbReference>
<sequence>MVLQGDSNEKITKMVISSVLATVLMTACSQSSQNGQSDVKHIGILQYVEHPSLTATRKGFIKELAKEGYKDGKNIKIEYKNAQGDQSNIQSISEKLIKDNKLVLGIATPAAQSLTTVSTETPILFTAVTDPVSAELVKSMKKPEGLATGTSDMSPIKKQVSLLRKVMPKVKCVGIMYTTSERNSEVQVKQAKKIFQEAGIKTSVKGISSTNDVQDTAKSLMSKTEVIFVPTDNIIASSVTLLGNLSKELKVPVVGGSADMVPSGLLFSYGADYEALGRQTARQAVKILKGKDVAKVPSEYPQNLKVVVNEDMAKELGIDVSSIKNNK</sequence>
<dbReference type="InterPro" id="IPR007487">
    <property type="entry name" value="ABC_transpt-TYRBP-like"/>
</dbReference>
<name>A0AB38VJA4_STRAG</name>
<dbReference type="PANTHER" id="PTHR35271:SF1">
    <property type="entry name" value="ABC TRANSPORTER, SUBSTRATE-BINDING LIPOPROTEIN"/>
    <property type="match status" value="1"/>
</dbReference>
<dbReference type="Proteomes" id="UP000268870">
    <property type="component" value="Chromosome"/>
</dbReference>
<evidence type="ECO:0000313" key="1">
    <source>
        <dbReference type="EMBL" id="VED64607.1"/>
    </source>
</evidence>
<proteinExistence type="predicted"/>
<reference evidence="1 2" key="1">
    <citation type="submission" date="2018-12" db="EMBL/GenBank/DDBJ databases">
        <authorList>
            <consortium name="Pathogen Informatics"/>
        </authorList>
    </citation>
    <scope>NUCLEOTIDE SEQUENCE [LARGE SCALE GENOMIC DNA]</scope>
    <source>
        <strain evidence="1 2">NCTC8184</strain>
    </source>
</reference>
<evidence type="ECO:0000313" key="2">
    <source>
        <dbReference type="Proteomes" id="UP000268870"/>
    </source>
</evidence>